<protein>
    <submittedName>
        <fullName evidence="1">Restriction endonuclease Hin4II</fullName>
    </submittedName>
</protein>
<dbReference type="AlphaFoldDB" id="A0AAC8T8P5"/>
<dbReference type="GO" id="GO:0004519">
    <property type="term" value="F:endonuclease activity"/>
    <property type="evidence" value="ECO:0007669"/>
    <property type="project" value="UniProtKB-KW"/>
</dbReference>
<keyword evidence="1" id="KW-0540">Nuclease</keyword>
<evidence type="ECO:0000313" key="2">
    <source>
        <dbReference type="Proteomes" id="UP000077465"/>
    </source>
</evidence>
<dbReference type="Proteomes" id="UP000077465">
    <property type="component" value="Chromosome"/>
</dbReference>
<sequence>MQLSMIENFLNQYDYDVRKTGDARWIDQKCTHDVLCIIADCIDEFIQDDLNKEFSVTDIWKSEYTKDNVIDIFSKPNTDDKKAENEYDKFFSQPIKLLAYSRILSVFKKGNRNFYTVNNLELLQYIAMREQNALNFLNLYITKVLKDSELYDVFNEFFGIQDNQSFYKVKKGFTDFTIKYTKINGITECGRIFTKVLNPLAFKLKKKGTIKGSLSKNTIVLSDLQYNRLNWRDELSGKDKSQTRKEYESNLVNQLEKLATYTINKAKKSVKKYNEKYNFGLSEIKQEIEAVKATQAHHIFPQNEFPTIADYVENLIAITPNQHFSMAHPNNQTKYIDKDFQYVCLLAKTFTIRESILTYNDDFYNFRDYQFVLNTGLDTTEFDLISNLDFKSLIEKIDELYSPIENNKYADIGMVAKSRF</sequence>
<accession>A0AAC8T8P5</accession>
<dbReference type="REBASE" id="111373">
    <property type="entry name" value="Mbo22581ORF8530P"/>
</dbReference>
<organism evidence="1 2">
    <name type="scientific">Moraxella bovoculi</name>
    <dbReference type="NCBI Taxonomy" id="386891"/>
    <lineage>
        <taxon>Bacteria</taxon>
        <taxon>Pseudomonadati</taxon>
        <taxon>Pseudomonadota</taxon>
        <taxon>Gammaproteobacteria</taxon>
        <taxon>Moraxellales</taxon>
        <taxon>Moraxellaceae</taxon>
        <taxon>Moraxella</taxon>
    </lineage>
</organism>
<proteinExistence type="predicted"/>
<dbReference type="RefSeq" id="WP_046699356.1">
    <property type="nucleotide sequence ID" value="NZ_CP011376.1"/>
</dbReference>
<evidence type="ECO:0000313" key="1">
    <source>
        <dbReference type="EMBL" id="AKG08178.1"/>
    </source>
</evidence>
<keyword evidence="1" id="KW-0255">Endonuclease</keyword>
<keyword evidence="1" id="KW-0378">Hydrolase</keyword>
<dbReference type="EMBL" id="CP011376">
    <property type="protein sequence ID" value="AKG08178.1"/>
    <property type="molecule type" value="Genomic_DNA"/>
</dbReference>
<reference evidence="1 2" key="1">
    <citation type="submission" date="2015-05" db="EMBL/GenBank/DDBJ databases">
        <authorList>
            <person name="Dickey A."/>
            <person name="Clawson M."/>
            <person name="Bono J."/>
            <person name="Loy J.D."/>
        </authorList>
    </citation>
    <scope>NUCLEOTIDE SEQUENCE [LARGE SCALE GENOMIC DNA]</scope>
    <source>
        <strain evidence="1 2">22581</strain>
    </source>
</reference>
<gene>
    <name evidence="1" type="ORF">AAX06_08525</name>
</gene>
<name>A0AAC8T8P5_9GAMM</name>